<evidence type="ECO:0000256" key="1">
    <source>
        <dbReference type="SAM" id="Phobius"/>
    </source>
</evidence>
<protein>
    <recommendedName>
        <fullName evidence="4">Tetratricopeptide repeat protein</fullName>
    </recommendedName>
</protein>
<sequence>MTVLFEILVVFGWFPLMIVSLVSFFRVIRDCSWQRALISLLSYPLTFFIFLEPSVAFFCFLIGGCHDWGDGLGGFFVLLWITSGLPLFVNTILLPSRIMDGRISNRPLLLVFLIGVAIPIVFWTLASTTRNLEACWSVHKKDMAACDRVIASPWSSRKEKASAHEGKSWLYRWQSTPSYENTTESLLAALAKLPKSERREASGLLMQLAEIELKENGNYKAAIGYLDQAIEIQPENRYFRSLRSRAHLLAGNTAAAIADRDAASAPPGQLVAVAAMREAFELARAGQQDEAIEAINEPLVLEFLKKHPEQAFFEGCQVFRKAGRTEQAVSNFLSFVDTISPKFDQSWRGDKQPNAKLRKSLEIFAETANIYDDEGNLRDEPKDRLKACFADDQCYDRMFEALSQADQKDHRSRYFGP</sequence>
<name>A0ABT3APK8_9RHOB</name>
<dbReference type="InterPro" id="IPR011990">
    <property type="entry name" value="TPR-like_helical_dom_sf"/>
</dbReference>
<comment type="caution">
    <text evidence="2">The sequence shown here is derived from an EMBL/GenBank/DDBJ whole genome shotgun (WGS) entry which is preliminary data.</text>
</comment>
<proteinExistence type="predicted"/>
<reference evidence="2 3" key="1">
    <citation type="submission" date="2022-10" db="EMBL/GenBank/DDBJ databases">
        <title>Ruegeria sp. nov., isolated from ocean surface sediments.</title>
        <authorList>
            <person name="He W."/>
            <person name="Xue H.-P."/>
            <person name="Zhang D.-F."/>
        </authorList>
    </citation>
    <scope>NUCLEOTIDE SEQUENCE [LARGE SCALE GENOMIC DNA]</scope>
    <source>
        <strain evidence="2 3">XHP0148</strain>
    </source>
</reference>
<dbReference type="Proteomes" id="UP001320899">
    <property type="component" value="Unassembled WGS sequence"/>
</dbReference>
<organism evidence="2 3">
    <name type="scientific">Ruegeria aquimaris</name>
    <dbReference type="NCBI Taxonomy" id="2984333"/>
    <lineage>
        <taxon>Bacteria</taxon>
        <taxon>Pseudomonadati</taxon>
        <taxon>Pseudomonadota</taxon>
        <taxon>Alphaproteobacteria</taxon>
        <taxon>Rhodobacterales</taxon>
        <taxon>Roseobacteraceae</taxon>
        <taxon>Ruegeria</taxon>
    </lineage>
</organism>
<dbReference type="RefSeq" id="WP_263830247.1">
    <property type="nucleotide sequence ID" value="NZ_JAOWLB010000019.1"/>
</dbReference>
<feature type="transmembrane region" description="Helical" evidence="1">
    <location>
        <begin position="40"/>
        <end position="63"/>
    </location>
</feature>
<accession>A0ABT3APK8</accession>
<evidence type="ECO:0000313" key="3">
    <source>
        <dbReference type="Proteomes" id="UP001320899"/>
    </source>
</evidence>
<feature type="transmembrane region" description="Helical" evidence="1">
    <location>
        <begin position="107"/>
        <end position="126"/>
    </location>
</feature>
<gene>
    <name evidence="2" type="ORF">OE747_19980</name>
</gene>
<feature type="transmembrane region" description="Helical" evidence="1">
    <location>
        <begin position="6"/>
        <end position="28"/>
    </location>
</feature>
<keyword evidence="1" id="KW-1133">Transmembrane helix</keyword>
<feature type="transmembrane region" description="Helical" evidence="1">
    <location>
        <begin position="75"/>
        <end position="95"/>
    </location>
</feature>
<evidence type="ECO:0008006" key="4">
    <source>
        <dbReference type="Google" id="ProtNLM"/>
    </source>
</evidence>
<dbReference type="Gene3D" id="1.25.40.10">
    <property type="entry name" value="Tetratricopeptide repeat domain"/>
    <property type="match status" value="1"/>
</dbReference>
<dbReference type="EMBL" id="JAOWLB010000019">
    <property type="protein sequence ID" value="MCV2890625.1"/>
    <property type="molecule type" value="Genomic_DNA"/>
</dbReference>
<keyword evidence="3" id="KW-1185">Reference proteome</keyword>
<keyword evidence="1" id="KW-0472">Membrane</keyword>
<dbReference type="SUPFAM" id="SSF48452">
    <property type="entry name" value="TPR-like"/>
    <property type="match status" value="1"/>
</dbReference>
<keyword evidence="1" id="KW-0812">Transmembrane</keyword>
<evidence type="ECO:0000313" key="2">
    <source>
        <dbReference type="EMBL" id="MCV2890625.1"/>
    </source>
</evidence>